<proteinExistence type="predicted"/>
<keyword evidence="10" id="KW-1185">Reference proteome</keyword>
<dbReference type="GeneID" id="17351548"/>
<name>E1ZPP5_CHLVA</name>
<dbReference type="PROSITE" id="PS51519">
    <property type="entry name" value="RWP_RK"/>
    <property type="match status" value="1"/>
</dbReference>
<dbReference type="RefSeq" id="XP_005844285.1">
    <property type="nucleotide sequence ID" value="XM_005844223.1"/>
</dbReference>
<evidence type="ECO:0000256" key="2">
    <source>
        <dbReference type="ARBA" id="ARBA00023015"/>
    </source>
</evidence>
<evidence type="ECO:0000259" key="8">
    <source>
        <dbReference type="PROSITE" id="PS51519"/>
    </source>
</evidence>
<dbReference type="KEGG" id="cvr:CHLNCDRAFT_54703"/>
<feature type="domain" description="RWP-RK" evidence="8">
    <location>
        <begin position="240"/>
        <end position="327"/>
    </location>
</feature>
<evidence type="ECO:0000313" key="10">
    <source>
        <dbReference type="Proteomes" id="UP000008141"/>
    </source>
</evidence>
<accession>E1ZPP5</accession>
<evidence type="ECO:0000256" key="3">
    <source>
        <dbReference type="ARBA" id="ARBA00023054"/>
    </source>
</evidence>
<dbReference type="InterPro" id="IPR044607">
    <property type="entry name" value="RKD-like"/>
</dbReference>
<dbReference type="OrthoDB" id="513628at2759"/>
<feature type="region of interest" description="Disordered" evidence="7">
    <location>
        <begin position="211"/>
        <end position="242"/>
    </location>
</feature>
<dbReference type="PANTHER" id="PTHR46373">
    <property type="entry name" value="PROTEIN RKD4"/>
    <property type="match status" value="1"/>
</dbReference>
<evidence type="ECO:0000256" key="7">
    <source>
        <dbReference type="SAM" id="MobiDB-lite"/>
    </source>
</evidence>
<sequence length="405" mass="42610">MTSPSPVCEATLLAPDFARLDDHRAPLCTPTLRALGGDHLAVGTHSLSSPHIASPALAGWTPRLTGKDEDAEEGGGGGPRLRSIERASLAAATAAPSLALPIEPVPLPPLLQSNFLSVSLPTNVSEFAGVADFNQTQAGSNSDAPVGVCGMPQLLVKAEPTTSAGSESAGTCQLPAAGMLNSSGGKHPTYATLTADGVAAALAMSSDIMQQRDQELEQQQQFGTHNCSSNGNGSRPGTASASAVAAAAADELSDNRLSLEFLEENGYFDMPIQQAAAELHVGVTTLKKVCRVNNIGRWPFRKRSSLNRLIEKTREYFAGDSQQCAEALAQLEAQRSVLQAQQGEDIPESVKRYRQSIFKLDYKVKCAKRSGRWRQAVEHGSGGTVELLSALGLPLQPPSLSPGHN</sequence>
<dbReference type="GO" id="GO:0003700">
    <property type="term" value="F:DNA-binding transcription factor activity"/>
    <property type="evidence" value="ECO:0007669"/>
    <property type="project" value="InterPro"/>
</dbReference>
<evidence type="ECO:0000256" key="4">
    <source>
        <dbReference type="ARBA" id="ARBA00023125"/>
    </source>
</evidence>
<comment type="function">
    <text evidence="1">Putative transcription factor.</text>
</comment>
<feature type="compositionally biased region" description="Polar residues" evidence="7">
    <location>
        <begin position="222"/>
        <end position="237"/>
    </location>
</feature>
<keyword evidence="3" id="KW-0175">Coiled coil</keyword>
<keyword evidence="6" id="KW-0539">Nucleus</keyword>
<keyword evidence="2" id="KW-0805">Transcription regulation</keyword>
<gene>
    <name evidence="9" type="ORF">CHLNCDRAFT_54703</name>
</gene>
<feature type="region of interest" description="Disordered" evidence="7">
    <location>
        <begin position="58"/>
        <end position="81"/>
    </location>
</feature>
<dbReference type="eggNOG" id="ENOG502QSPQ">
    <property type="taxonomic scope" value="Eukaryota"/>
</dbReference>
<keyword evidence="5" id="KW-0804">Transcription</keyword>
<dbReference type="AlphaFoldDB" id="E1ZPP5"/>
<dbReference type="InParanoid" id="E1ZPP5"/>
<dbReference type="EMBL" id="GL433858">
    <property type="protein sequence ID" value="EFN52183.1"/>
    <property type="molecule type" value="Genomic_DNA"/>
</dbReference>
<evidence type="ECO:0000256" key="5">
    <source>
        <dbReference type="ARBA" id="ARBA00023163"/>
    </source>
</evidence>
<evidence type="ECO:0000313" key="9">
    <source>
        <dbReference type="EMBL" id="EFN52183.1"/>
    </source>
</evidence>
<reference evidence="9 10" key="1">
    <citation type="journal article" date="2010" name="Plant Cell">
        <title>The Chlorella variabilis NC64A genome reveals adaptation to photosymbiosis, coevolution with viruses, and cryptic sex.</title>
        <authorList>
            <person name="Blanc G."/>
            <person name="Duncan G."/>
            <person name="Agarkova I."/>
            <person name="Borodovsky M."/>
            <person name="Gurnon J."/>
            <person name="Kuo A."/>
            <person name="Lindquist E."/>
            <person name="Lucas S."/>
            <person name="Pangilinan J."/>
            <person name="Polle J."/>
            <person name="Salamov A."/>
            <person name="Terry A."/>
            <person name="Yamada T."/>
            <person name="Dunigan D.D."/>
            <person name="Grigoriev I.V."/>
            <person name="Claverie J.M."/>
            <person name="Van Etten J.L."/>
        </authorList>
    </citation>
    <scope>NUCLEOTIDE SEQUENCE [LARGE SCALE GENOMIC DNA]</scope>
    <source>
        <strain evidence="9 10">NC64A</strain>
    </source>
</reference>
<organism evidence="10">
    <name type="scientific">Chlorella variabilis</name>
    <name type="common">Green alga</name>
    <dbReference type="NCBI Taxonomy" id="554065"/>
    <lineage>
        <taxon>Eukaryota</taxon>
        <taxon>Viridiplantae</taxon>
        <taxon>Chlorophyta</taxon>
        <taxon>core chlorophytes</taxon>
        <taxon>Trebouxiophyceae</taxon>
        <taxon>Chlorellales</taxon>
        <taxon>Chlorellaceae</taxon>
        <taxon>Chlorella clade</taxon>
        <taxon>Chlorella</taxon>
    </lineage>
</organism>
<protein>
    <recommendedName>
        <fullName evidence="8">RWP-RK domain-containing protein</fullName>
    </recommendedName>
</protein>
<dbReference type="PANTHER" id="PTHR46373:SF2">
    <property type="entry name" value="RWP-RK DOMAIN-CONTAINING PROTEIN"/>
    <property type="match status" value="1"/>
</dbReference>
<evidence type="ECO:0000256" key="1">
    <source>
        <dbReference type="ARBA" id="ARBA00004049"/>
    </source>
</evidence>
<dbReference type="InterPro" id="IPR003035">
    <property type="entry name" value="RWP-RK_dom"/>
</dbReference>
<evidence type="ECO:0000256" key="6">
    <source>
        <dbReference type="ARBA" id="ARBA00023242"/>
    </source>
</evidence>
<keyword evidence="4" id="KW-0238">DNA-binding</keyword>
<dbReference type="GO" id="GO:0003677">
    <property type="term" value="F:DNA binding"/>
    <property type="evidence" value="ECO:0007669"/>
    <property type="project" value="UniProtKB-KW"/>
</dbReference>
<dbReference type="Pfam" id="PF02042">
    <property type="entry name" value="RWP-RK"/>
    <property type="match status" value="1"/>
</dbReference>
<dbReference type="Proteomes" id="UP000008141">
    <property type="component" value="Unassembled WGS sequence"/>
</dbReference>